<dbReference type="InParanoid" id="A0A6P7HP11"/>
<evidence type="ECO:0000256" key="9">
    <source>
        <dbReference type="SAM" id="SignalP"/>
    </source>
</evidence>
<evidence type="ECO:0000256" key="1">
    <source>
        <dbReference type="ARBA" id="ARBA00004236"/>
    </source>
</evidence>
<gene>
    <name evidence="12" type="primary">LOC114429037</name>
</gene>
<feature type="chain" id="PRO_5027628657" evidence="9">
    <location>
        <begin position="23"/>
        <end position="920"/>
    </location>
</feature>
<keyword evidence="11" id="KW-1185">Reference proteome</keyword>
<keyword evidence="9" id="KW-0732">Signal</keyword>
<keyword evidence="3" id="KW-1003">Cell membrane</keyword>
<dbReference type="GeneID" id="114429037"/>
<dbReference type="InterPro" id="IPR055355">
    <property type="entry name" value="ZP-C"/>
</dbReference>
<feature type="signal peptide" evidence="9">
    <location>
        <begin position="1"/>
        <end position="22"/>
    </location>
</feature>
<comment type="subcellular location">
    <subcellularLocation>
        <location evidence="1">Cell membrane</location>
    </subcellularLocation>
    <subcellularLocation>
        <location evidence="2">Secreted</location>
    </subcellularLocation>
</comment>
<evidence type="ECO:0000259" key="10">
    <source>
        <dbReference type="PROSITE" id="PS51034"/>
    </source>
</evidence>
<dbReference type="Pfam" id="PF23344">
    <property type="entry name" value="ZP-N"/>
    <property type="match status" value="1"/>
</dbReference>
<dbReference type="InterPro" id="IPR042235">
    <property type="entry name" value="ZP-C_dom"/>
</dbReference>
<keyword evidence="4" id="KW-0964">Secreted</keyword>
<reference evidence="12" key="1">
    <citation type="submission" date="2025-08" db="UniProtKB">
        <authorList>
            <consortium name="RefSeq"/>
        </authorList>
    </citation>
    <scope>IDENTIFICATION</scope>
</reference>
<dbReference type="Gene3D" id="2.60.40.3210">
    <property type="entry name" value="Zona pellucida, ZP-N domain"/>
    <property type="match status" value="1"/>
</dbReference>
<evidence type="ECO:0000313" key="11">
    <source>
        <dbReference type="Proteomes" id="UP000515145"/>
    </source>
</evidence>
<proteinExistence type="predicted"/>
<accession>A0A6P7HP11</accession>
<dbReference type="Gene3D" id="2.60.40.4100">
    <property type="entry name" value="Zona pellucida, ZP-C domain"/>
    <property type="match status" value="1"/>
</dbReference>
<dbReference type="Pfam" id="PF26562">
    <property type="entry name" value="Ig-like"/>
    <property type="match status" value="1"/>
</dbReference>
<sequence length="920" mass="103304">MWTLDILLWNLVVAVVCLLGQARPNTKLGPQSSSGLNSDCVGNLMRLTLDKALAVGNQLEVEAINGTKHVVLTPSLAAQCGYSMESDPWGNTRIYTSLLGCYVDNKDDTTFNVGLKLRLYRHGPSNVVSHDVTQTCSYTRWASKEILCDRNYVEVSNYMAAPDSQRGTKRQPHNVKDDSQVNAIPNVSGASPSVWKITFFTPEPVTMMLREAEQAGYSTMTTSSRLVMRSPYNTAETYSVDIAGVPMEVFRVSAYYKAQDGLSVVNLAAACPTGGVLFTEDVISWHVPRRLTPVMDAKFKIEEMYMGINGQRLDQSQMAARGYTLSTTGFHIIMEIPVGSPDGYYKSHAPDYQYHITYTIEPMLEVLWRADHAEDTRYRVLFPITTPLMPRLPLVEDRTTQEDRTFRVHLGNFLGDVELRNITFSTGVLTVEESQARGFTIQEHSLPSGTKGFLLQVPFDADVVLKHNSELLVTTYFLPLIFGFIILPDETPFAHPVNLEASLQDVVLPTLVGTCDEILFYVNVTLGNKGRNFQTMVGSRQLTPQLAEEYKFQENSTHFSMAVPYLSMDVAFEHIASDSIRARLDMLLWDPDNQRVLGDLYLACNFPFSTTCCYPNGTITAMAVKLESVPNLVPGWLSLKDQSCTPDFSDDRFAHFTFTADSCGTTRMFFDDYMLYENEIGLYYDKGVAYTSLPDPAYRQTISCYYAVNKTETISFTHKPSNYEPSAEIGSGQLMVQMRLALDSSYGDFYQPEDYPVVKYLRQSLYFEVALMYSTDPQLELILQNCWATLQEDRTSLPSWDIIVDSCENHEDGYVTIFHPVLSDTTDLVPSHIRRFSAKMFAFTKDEEVLMDEIYVHCDAIICDTSQAEPACTGQCVHPAGIQNFKPPLIKGASRKQRSSNSTQQKQISSGPILLQPNLQ</sequence>
<keyword evidence="7" id="KW-0325">Glycoprotein</keyword>
<evidence type="ECO:0000256" key="6">
    <source>
        <dbReference type="ARBA" id="ARBA00023157"/>
    </source>
</evidence>
<dbReference type="PROSITE" id="PS00682">
    <property type="entry name" value="ZP_1"/>
    <property type="match status" value="1"/>
</dbReference>
<keyword evidence="6" id="KW-1015">Disulfide bond</keyword>
<dbReference type="PANTHER" id="PTHR47130">
    <property type="entry name" value="SI:DKEY-19B23.11-RELATED"/>
    <property type="match status" value="1"/>
</dbReference>
<dbReference type="RefSeq" id="XP_028253686.1">
    <property type="nucleotide sequence ID" value="XM_028397885.1"/>
</dbReference>
<dbReference type="OrthoDB" id="9944868at2759"/>
<evidence type="ECO:0000256" key="3">
    <source>
        <dbReference type="ARBA" id="ARBA00022475"/>
    </source>
</evidence>
<feature type="region of interest" description="Disordered" evidence="8">
    <location>
        <begin position="892"/>
        <end position="911"/>
    </location>
</feature>
<dbReference type="Pfam" id="PF00100">
    <property type="entry name" value="Zona_pellucida"/>
    <property type="match status" value="1"/>
</dbReference>
<dbReference type="SMART" id="SM00241">
    <property type="entry name" value="ZP"/>
    <property type="match status" value="1"/>
</dbReference>
<protein>
    <submittedName>
        <fullName evidence="12">Zona pellucida sperm-binding protein 2-like</fullName>
    </submittedName>
</protein>
<evidence type="ECO:0000313" key="12">
    <source>
        <dbReference type="RefSeq" id="XP_028253686.1"/>
    </source>
</evidence>
<dbReference type="PROSITE" id="PS51034">
    <property type="entry name" value="ZP_2"/>
    <property type="match status" value="1"/>
</dbReference>
<dbReference type="Proteomes" id="UP000515145">
    <property type="component" value="Chromosome 24"/>
</dbReference>
<dbReference type="InterPro" id="IPR058876">
    <property type="entry name" value="Ig-like_ZP"/>
</dbReference>
<feature type="region of interest" description="Disordered" evidence="8">
    <location>
        <begin position="162"/>
        <end position="183"/>
    </location>
</feature>
<evidence type="ECO:0000256" key="8">
    <source>
        <dbReference type="SAM" id="MobiDB-lite"/>
    </source>
</evidence>
<dbReference type="InterPro" id="IPR017977">
    <property type="entry name" value="ZP_dom_CS"/>
</dbReference>
<evidence type="ECO:0000256" key="2">
    <source>
        <dbReference type="ARBA" id="ARBA00004613"/>
    </source>
</evidence>
<name>A0A6P7HP11_9TELE</name>
<feature type="compositionally biased region" description="Polar residues" evidence="8">
    <location>
        <begin position="899"/>
        <end position="910"/>
    </location>
</feature>
<dbReference type="InterPro" id="IPR055356">
    <property type="entry name" value="ZP-N"/>
</dbReference>
<dbReference type="PANTHER" id="PTHR47130:SF3">
    <property type="entry name" value="ZONA PELLUCIDA PROTEIN"/>
    <property type="match status" value="1"/>
</dbReference>
<dbReference type="AlphaFoldDB" id="A0A6P7HP11"/>
<dbReference type="GO" id="GO:0005576">
    <property type="term" value="C:extracellular region"/>
    <property type="evidence" value="ECO:0007669"/>
    <property type="project" value="UniProtKB-SubCell"/>
</dbReference>
<organism evidence="11 12">
    <name type="scientific">Parambassis ranga</name>
    <name type="common">Indian glassy fish</name>
    <dbReference type="NCBI Taxonomy" id="210632"/>
    <lineage>
        <taxon>Eukaryota</taxon>
        <taxon>Metazoa</taxon>
        <taxon>Chordata</taxon>
        <taxon>Craniata</taxon>
        <taxon>Vertebrata</taxon>
        <taxon>Euteleostomi</taxon>
        <taxon>Actinopterygii</taxon>
        <taxon>Neopterygii</taxon>
        <taxon>Teleostei</taxon>
        <taxon>Neoteleostei</taxon>
        <taxon>Acanthomorphata</taxon>
        <taxon>Ovalentaria</taxon>
        <taxon>Ambassidae</taxon>
        <taxon>Parambassis</taxon>
    </lineage>
</organism>
<dbReference type="PRINTS" id="PR00023">
    <property type="entry name" value="ZPELLUCIDA"/>
</dbReference>
<evidence type="ECO:0000256" key="4">
    <source>
        <dbReference type="ARBA" id="ARBA00022525"/>
    </source>
</evidence>
<evidence type="ECO:0000256" key="5">
    <source>
        <dbReference type="ARBA" id="ARBA00023136"/>
    </source>
</evidence>
<evidence type="ECO:0000256" key="7">
    <source>
        <dbReference type="ARBA" id="ARBA00023180"/>
    </source>
</evidence>
<dbReference type="InterPro" id="IPR001507">
    <property type="entry name" value="ZP_dom"/>
</dbReference>
<dbReference type="GO" id="GO:0005886">
    <property type="term" value="C:plasma membrane"/>
    <property type="evidence" value="ECO:0007669"/>
    <property type="project" value="UniProtKB-SubCell"/>
</dbReference>
<feature type="domain" description="ZP" evidence="10">
    <location>
        <begin position="612"/>
        <end position="879"/>
    </location>
</feature>
<dbReference type="InterPro" id="IPR048290">
    <property type="entry name" value="ZP_chr"/>
</dbReference>
<keyword evidence="5" id="KW-0472">Membrane</keyword>